<dbReference type="RefSeq" id="WP_206588868.1">
    <property type="nucleotide sequence ID" value="NZ_JAFKCU010000050.1"/>
</dbReference>
<comment type="caution">
    <text evidence="1">The sequence shown here is derived from an EMBL/GenBank/DDBJ whole genome shotgun (WGS) entry which is preliminary data.</text>
</comment>
<dbReference type="EMBL" id="JAFKCU010000050">
    <property type="protein sequence ID" value="MBN7818217.1"/>
    <property type="molecule type" value="Genomic_DNA"/>
</dbReference>
<keyword evidence="2" id="KW-1185">Reference proteome</keyword>
<protein>
    <recommendedName>
        <fullName evidence="3">Calx-beta domain-containing protein</fullName>
    </recommendedName>
</protein>
<evidence type="ECO:0008006" key="3">
    <source>
        <dbReference type="Google" id="ProtNLM"/>
    </source>
</evidence>
<feature type="non-terminal residue" evidence="1">
    <location>
        <position position="1"/>
    </location>
</feature>
<gene>
    <name evidence="1" type="ORF">J0A69_22540</name>
</gene>
<feature type="non-terminal residue" evidence="1">
    <location>
        <position position="68"/>
    </location>
</feature>
<organism evidence="1 2">
    <name type="scientific">Algoriphagus pacificus</name>
    <dbReference type="NCBI Taxonomy" id="2811234"/>
    <lineage>
        <taxon>Bacteria</taxon>
        <taxon>Pseudomonadati</taxon>
        <taxon>Bacteroidota</taxon>
        <taxon>Cytophagia</taxon>
        <taxon>Cytophagales</taxon>
        <taxon>Cyclobacteriaceae</taxon>
        <taxon>Algoriphagus</taxon>
    </lineage>
</organism>
<dbReference type="Proteomes" id="UP000664480">
    <property type="component" value="Unassembled WGS sequence"/>
</dbReference>
<sequence>VPAGYTGPTSFTIPYEVTDENGLSDTGIITVSVNQSSTVDDVSFTVTPGTPFVGTLPITPGSGDIVEI</sequence>
<name>A0ABS3CM88_9BACT</name>
<reference evidence="1 2" key="1">
    <citation type="submission" date="2021-03" db="EMBL/GenBank/DDBJ databases">
        <title>novel species isolated from a fishpond in China.</title>
        <authorList>
            <person name="Lu H."/>
            <person name="Cai Z."/>
        </authorList>
    </citation>
    <scope>NUCLEOTIDE SEQUENCE [LARGE SCALE GENOMIC DNA]</scope>
    <source>
        <strain evidence="1 2">YJ13C</strain>
    </source>
</reference>
<evidence type="ECO:0000313" key="2">
    <source>
        <dbReference type="Proteomes" id="UP000664480"/>
    </source>
</evidence>
<accession>A0ABS3CM88</accession>
<evidence type="ECO:0000313" key="1">
    <source>
        <dbReference type="EMBL" id="MBN7818217.1"/>
    </source>
</evidence>
<proteinExistence type="predicted"/>